<evidence type="ECO:0000313" key="2">
    <source>
        <dbReference type="Proteomes" id="UP001597343"/>
    </source>
</evidence>
<keyword evidence="2" id="KW-1185">Reference proteome</keyword>
<gene>
    <name evidence="1" type="ORF">ACFSOY_00460</name>
</gene>
<accession>A0ABW4ZRC7</accession>
<reference evidence="2" key="1">
    <citation type="journal article" date="2019" name="Int. J. Syst. Evol. Microbiol.">
        <title>The Global Catalogue of Microorganisms (GCM) 10K type strain sequencing project: providing services to taxonomists for standard genome sequencing and annotation.</title>
        <authorList>
            <consortium name="The Broad Institute Genomics Platform"/>
            <consortium name="The Broad Institute Genome Sequencing Center for Infectious Disease"/>
            <person name="Wu L."/>
            <person name="Ma J."/>
        </authorList>
    </citation>
    <scope>NUCLEOTIDE SEQUENCE [LARGE SCALE GENOMIC DNA]</scope>
    <source>
        <strain evidence="2">CGMCC 1.13574</strain>
    </source>
</reference>
<dbReference type="Proteomes" id="UP001597343">
    <property type="component" value="Unassembled WGS sequence"/>
</dbReference>
<sequence>MNAKQIIEALRQRHSQENAGVKEWAFFEELRVTTGLNPLSTRHRDYRLDKSKAQRIDAWVINCYPSKNFLRVAYEVKVSRSDFLHEIKHQEKRQQALALSNQYFFVVPKGLVKPEEVPEECGLIYVDGNQRARVVKQAPMRETAPPDWGFLCSIARRSQTG</sequence>
<name>A0ABW4ZRC7_9BACL</name>
<comment type="caution">
    <text evidence="1">The sequence shown here is derived from an EMBL/GenBank/DDBJ whole genome shotgun (WGS) entry which is preliminary data.</text>
</comment>
<protein>
    <submittedName>
        <fullName evidence="1">Uncharacterized protein</fullName>
    </submittedName>
</protein>
<proteinExistence type="predicted"/>
<dbReference type="EMBL" id="JBHUIO010000002">
    <property type="protein sequence ID" value="MFD2168488.1"/>
    <property type="molecule type" value="Genomic_DNA"/>
</dbReference>
<evidence type="ECO:0000313" key="1">
    <source>
        <dbReference type="EMBL" id="MFD2168488.1"/>
    </source>
</evidence>
<dbReference type="RefSeq" id="WP_386043243.1">
    <property type="nucleotide sequence ID" value="NZ_JBHUIO010000002.1"/>
</dbReference>
<organism evidence="1 2">
    <name type="scientific">Tumebacillus lipolyticus</name>
    <dbReference type="NCBI Taxonomy" id="1280370"/>
    <lineage>
        <taxon>Bacteria</taxon>
        <taxon>Bacillati</taxon>
        <taxon>Bacillota</taxon>
        <taxon>Bacilli</taxon>
        <taxon>Bacillales</taxon>
        <taxon>Alicyclobacillaceae</taxon>
        <taxon>Tumebacillus</taxon>
    </lineage>
</organism>